<keyword evidence="2" id="KW-1185">Reference proteome</keyword>
<reference evidence="1 2" key="1">
    <citation type="submission" date="2017-06" db="EMBL/GenBank/DDBJ databases">
        <title>Hymenobacter amundsenii sp. nov. isolated from regoliths in Antarctica.</title>
        <authorList>
            <person name="Sedlacek I."/>
            <person name="Kralova S."/>
            <person name="Pantucek R."/>
            <person name="Svec P."/>
            <person name="Holochova P."/>
            <person name="Stankova E."/>
            <person name="Vrbovska V."/>
            <person name="Busse H.-J."/>
        </authorList>
    </citation>
    <scope>NUCLEOTIDE SEQUENCE [LARGE SCALE GENOMIC DNA]</scope>
    <source>
        <strain evidence="1 2">CCM 8682</strain>
    </source>
</reference>
<accession>A0A246FPT3</accession>
<dbReference type="Proteomes" id="UP000197277">
    <property type="component" value="Unassembled WGS sequence"/>
</dbReference>
<comment type="caution">
    <text evidence="1">The sequence shown here is derived from an EMBL/GenBank/DDBJ whole genome shotgun (WGS) entry which is preliminary data.</text>
</comment>
<organism evidence="1 2">
    <name type="scientific">Hymenobacter amundsenii</name>
    <dbReference type="NCBI Taxonomy" id="2006685"/>
    <lineage>
        <taxon>Bacteria</taxon>
        <taxon>Pseudomonadati</taxon>
        <taxon>Bacteroidota</taxon>
        <taxon>Cytophagia</taxon>
        <taxon>Cytophagales</taxon>
        <taxon>Hymenobacteraceae</taxon>
        <taxon>Hymenobacter</taxon>
    </lineage>
</organism>
<dbReference type="AlphaFoldDB" id="A0A246FPT3"/>
<sequence length="221" mass="25077">MQQAQQAAIQTYHAAINDQSQLYNGSEYFNYTRFYQLVEGNQFHPGAAAQPGTLTYWGHRYAGIPLLYDIHLDQVVVRQPNSLFDVALLSTEVSAFTIGNRSFVRLAGPVADQGAGPGFYEVMLAGADLRLLAKRYKDMLDQPAQNMTRVVFSSADRYFLQLGDDQLLKIKGKQSVLAAFPRHRKLLLRHIRDKRLFTDQQAREADIVQLVLYRTSLPDRP</sequence>
<evidence type="ECO:0000313" key="2">
    <source>
        <dbReference type="Proteomes" id="UP000197277"/>
    </source>
</evidence>
<proteinExistence type="predicted"/>
<dbReference type="EMBL" id="NIRR01000002">
    <property type="protein sequence ID" value="OWP64761.1"/>
    <property type="molecule type" value="Genomic_DNA"/>
</dbReference>
<gene>
    <name evidence="1" type="ORF">CDA63_03100</name>
</gene>
<evidence type="ECO:0000313" key="1">
    <source>
        <dbReference type="EMBL" id="OWP64761.1"/>
    </source>
</evidence>
<name>A0A246FPT3_9BACT</name>
<protein>
    <submittedName>
        <fullName evidence="1">Uncharacterized protein</fullName>
    </submittedName>
</protein>